<dbReference type="Pfam" id="PF17820">
    <property type="entry name" value="PDZ_6"/>
    <property type="match status" value="2"/>
</dbReference>
<evidence type="ECO:0000313" key="13">
    <source>
        <dbReference type="EMBL" id="BDL42617.1"/>
    </source>
</evidence>
<dbReference type="InterPro" id="IPR008915">
    <property type="entry name" value="Peptidase_M50"/>
</dbReference>
<dbReference type="PROSITE" id="PS50106">
    <property type="entry name" value="PDZ"/>
    <property type="match status" value="1"/>
</dbReference>
<feature type="transmembrane region" description="Helical" evidence="11">
    <location>
        <begin position="7"/>
        <end position="27"/>
    </location>
</feature>
<keyword evidence="4" id="KW-0645">Protease</keyword>
<keyword evidence="6 11" id="KW-0378">Hydrolase</keyword>
<evidence type="ECO:0000256" key="3">
    <source>
        <dbReference type="ARBA" id="ARBA00007931"/>
    </source>
</evidence>
<dbReference type="Gene3D" id="2.30.42.10">
    <property type="match status" value="2"/>
</dbReference>
<feature type="transmembrane region" description="Helical" evidence="11">
    <location>
        <begin position="391"/>
        <end position="411"/>
    </location>
</feature>
<protein>
    <recommendedName>
        <fullName evidence="11">Zinc metalloprotease</fullName>
        <ecNumber evidence="11">3.4.24.-</ecNumber>
    </recommendedName>
</protein>
<feature type="domain" description="PDZ" evidence="12">
    <location>
        <begin position="235"/>
        <end position="264"/>
    </location>
</feature>
<dbReference type="CDD" id="cd23081">
    <property type="entry name" value="cpPDZ_EcRseP-like"/>
    <property type="match status" value="1"/>
</dbReference>
<evidence type="ECO:0000256" key="7">
    <source>
        <dbReference type="ARBA" id="ARBA00022833"/>
    </source>
</evidence>
<organism evidence="13 14">
    <name type="scientific">Akkermansia biwaensis</name>
    <dbReference type="NCBI Taxonomy" id="2946555"/>
    <lineage>
        <taxon>Bacteria</taxon>
        <taxon>Pseudomonadati</taxon>
        <taxon>Verrucomicrobiota</taxon>
        <taxon>Verrucomicrobiia</taxon>
        <taxon>Verrucomicrobiales</taxon>
        <taxon>Akkermansiaceae</taxon>
        <taxon>Akkermansia</taxon>
    </lineage>
</organism>
<evidence type="ECO:0000256" key="5">
    <source>
        <dbReference type="ARBA" id="ARBA00022692"/>
    </source>
</evidence>
<dbReference type="InterPro" id="IPR001478">
    <property type="entry name" value="PDZ"/>
</dbReference>
<sequence length="481" mass="52532">MDSVLSILTTAAIIFGVVMLFNFMIFVHELGHFFAARWRGLYVDRFQIWFGRPIWKKTINGVQWGLGWIPAGGFVSLPQMAPMEAIEGSVELPKDLKPVKPLDKIIVAAAGPVASFLLAVLFAVAVWLVGKPDFEMGVTTVGFVAPDSPAAQAGILPGDKIVKVDGRPVTKWAGNMEGVRELIMLGEKDKVTFTIQRPGTPGELDIACGFRIPETEWWQRSGMRQVGLMQAIPCVVGEVLPNSPAAQAGLKVGDSITAVNGVHVWNPSALDVPLKKGEPLMLDVTGKDGAVRQVTVQGRLPENWHNSQDGSLLKGAQPILGVVWDLSAVGRDVTVHPTPWAQIRQSLKWMGDTLAKVVAPGSNVGVEHLSGPVGIANQFYRMFSLDEGWKLALWFSVVLNVNLAILNILPLPVVDGGHVVMNTIELIFRRPLNVKVLEFVQFGFVFLLMGFFLFVTFKDVGEFFGKKPSKLPDPVFRAVTD</sequence>
<evidence type="ECO:0000313" key="14">
    <source>
        <dbReference type="Proteomes" id="UP001062263"/>
    </source>
</evidence>
<gene>
    <name evidence="13" type="ORF">Abiwalacus_01910</name>
</gene>
<evidence type="ECO:0000256" key="11">
    <source>
        <dbReference type="RuleBase" id="RU362031"/>
    </source>
</evidence>
<dbReference type="SMART" id="SM00228">
    <property type="entry name" value="PDZ"/>
    <property type="match status" value="2"/>
</dbReference>
<dbReference type="InterPro" id="IPR036034">
    <property type="entry name" value="PDZ_sf"/>
</dbReference>
<evidence type="ECO:0000256" key="10">
    <source>
        <dbReference type="ARBA" id="ARBA00023136"/>
    </source>
</evidence>
<keyword evidence="8 11" id="KW-1133">Transmembrane helix</keyword>
<dbReference type="EC" id="3.4.24.-" evidence="11"/>
<comment type="subcellular location">
    <subcellularLocation>
        <location evidence="2">Membrane</location>
        <topology evidence="2">Multi-pass membrane protein</topology>
    </subcellularLocation>
</comment>
<evidence type="ECO:0000259" key="12">
    <source>
        <dbReference type="PROSITE" id="PS50106"/>
    </source>
</evidence>
<evidence type="ECO:0000256" key="6">
    <source>
        <dbReference type="ARBA" id="ARBA00022801"/>
    </source>
</evidence>
<keyword evidence="14" id="KW-1185">Reference proteome</keyword>
<comment type="similarity">
    <text evidence="3 11">Belongs to the peptidase M50B family.</text>
</comment>
<keyword evidence="7 11" id="KW-0862">Zinc</keyword>
<accession>A0ABM7ZD37</accession>
<dbReference type="InterPro" id="IPR004387">
    <property type="entry name" value="Pept_M50_Zn"/>
</dbReference>
<dbReference type="CDD" id="cd06163">
    <property type="entry name" value="S2P-M50_PDZ_RseP-like"/>
    <property type="match status" value="1"/>
</dbReference>
<evidence type="ECO:0000256" key="9">
    <source>
        <dbReference type="ARBA" id="ARBA00023049"/>
    </source>
</evidence>
<name>A0ABM7ZD37_9BACT</name>
<evidence type="ECO:0000256" key="4">
    <source>
        <dbReference type="ARBA" id="ARBA00022670"/>
    </source>
</evidence>
<keyword evidence="9 11" id="KW-0482">Metalloprotease</keyword>
<comment type="cofactor">
    <cofactor evidence="1 11">
        <name>Zn(2+)</name>
        <dbReference type="ChEBI" id="CHEBI:29105"/>
    </cofactor>
</comment>
<keyword evidence="10 11" id="KW-0472">Membrane</keyword>
<dbReference type="SUPFAM" id="SSF50156">
    <property type="entry name" value="PDZ domain-like"/>
    <property type="match status" value="2"/>
</dbReference>
<dbReference type="GO" id="GO:0008237">
    <property type="term" value="F:metallopeptidase activity"/>
    <property type="evidence" value="ECO:0007669"/>
    <property type="project" value="UniProtKB-KW"/>
</dbReference>
<dbReference type="RefSeq" id="WP_215434937.1">
    <property type="nucleotide sequence ID" value="NZ_AP025943.1"/>
</dbReference>
<dbReference type="PANTHER" id="PTHR42837">
    <property type="entry name" value="REGULATOR OF SIGMA-E PROTEASE RSEP"/>
    <property type="match status" value="1"/>
</dbReference>
<evidence type="ECO:0000256" key="2">
    <source>
        <dbReference type="ARBA" id="ARBA00004141"/>
    </source>
</evidence>
<dbReference type="PANTHER" id="PTHR42837:SF2">
    <property type="entry name" value="MEMBRANE METALLOPROTEASE ARASP2, CHLOROPLASTIC-RELATED"/>
    <property type="match status" value="1"/>
</dbReference>
<evidence type="ECO:0000256" key="1">
    <source>
        <dbReference type="ARBA" id="ARBA00001947"/>
    </source>
</evidence>
<dbReference type="InterPro" id="IPR041489">
    <property type="entry name" value="PDZ_6"/>
</dbReference>
<dbReference type="EMBL" id="AP025943">
    <property type="protein sequence ID" value="BDL42617.1"/>
    <property type="molecule type" value="Genomic_DNA"/>
</dbReference>
<reference evidence="13" key="1">
    <citation type="submission" date="2022-06" db="EMBL/GenBank/DDBJ databases">
        <title>Akkermansia biwalacus sp. nov., an anaerobic mucin-degrading bacterium isolated from human intestine.</title>
        <authorList>
            <person name="Kobayashi Y."/>
            <person name="Inoue S."/>
            <person name="Kawahara T."/>
            <person name="Kohda N."/>
        </authorList>
    </citation>
    <scope>NUCLEOTIDE SEQUENCE</scope>
    <source>
        <strain evidence="13">WON2089</strain>
    </source>
</reference>
<dbReference type="Pfam" id="PF02163">
    <property type="entry name" value="Peptidase_M50"/>
    <property type="match status" value="1"/>
</dbReference>
<keyword evidence="11" id="KW-0479">Metal-binding</keyword>
<feature type="transmembrane region" description="Helical" evidence="11">
    <location>
        <begin position="439"/>
        <end position="457"/>
    </location>
</feature>
<dbReference type="Proteomes" id="UP001062263">
    <property type="component" value="Chromosome"/>
</dbReference>
<evidence type="ECO:0000256" key="8">
    <source>
        <dbReference type="ARBA" id="ARBA00022989"/>
    </source>
</evidence>
<proteinExistence type="inferred from homology"/>
<feature type="transmembrane region" description="Helical" evidence="11">
    <location>
        <begin position="105"/>
        <end position="129"/>
    </location>
</feature>
<dbReference type="NCBIfam" id="TIGR00054">
    <property type="entry name" value="RIP metalloprotease RseP"/>
    <property type="match status" value="1"/>
</dbReference>
<keyword evidence="5 11" id="KW-0812">Transmembrane</keyword>